<dbReference type="RefSeq" id="WP_162334584.1">
    <property type="nucleotide sequence ID" value="NZ_CP048113.1"/>
</dbReference>
<evidence type="ECO:0008006" key="3">
    <source>
        <dbReference type="Google" id="ProtNLM"/>
    </source>
</evidence>
<name>A0A6B9ZKA0_9BACT</name>
<proteinExistence type="predicted"/>
<reference evidence="1 2" key="1">
    <citation type="submission" date="2020-01" db="EMBL/GenBank/DDBJ databases">
        <title>Complete genome sequence of Chitinophaga sp. H33E-04 isolated from quinoa roots.</title>
        <authorList>
            <person name="Weon H.-Y."/>
            <person name="Lee S.A."/>
        </authorList>
    </citation>
    <scope>NUCLEOTIDE SEQUENCE [LARGE SCALE GENOMIC DNA]</scope>
    <source>
        <strain evidence="1 2">H33E-04</strain>
    </source>
</reference>
<organism evidence="1 2">
    <name type="scientific">Chitinophaga agri</name>
    <dbReference type="NCBI Taxonomy" id="2703787"/>
    <lineage>
        <taxon>Bacteria</taxon>
        <taxon>Pseudomonadati</taxon>
        <taxon>Bacteroidota</taxon>
        <taxon>Chitinophagia</taxon>
        <taxon>Chitinophagales</taxon>
        <taxon>Chitinophagaceae</taxon>
        <taxon>Chitinophaga</taxon>
    </lineage>
</organism>
<sequence>MDTLIPEVISAQTITTKYNIDDAWWEQFLQTSNNLTSTTVVKDVMSDTECGEMETMVVKAIREICKLKTDAYGFRAYQDGKKMNWQQLENTVFLQPPGLGESLEDWAKRIFEDKKFGLIINSGEKFSSELAQRLAIYASPLLKKMGIPLNGLHTTIFIGNYGKTPLGIHQDHTGANVIHFHLGPGGKIMYNWEEGLFKQLLNGREKADVPLEELLPHAKDYPFNRGDIYFMPWNQFHIGQSDEFSVGVTLWFDNHTRRRVLSNIFDSWKLQYVDMEDMNIIMPEKSMHELHGFQDIGAVLKMDERLKQKTFPEFLKTVYEELMYSLFSNAGWSTCPLSLTQEFAYDEDNYENLDNKIVQLLHPFRILYRHVEEEGKLHLFARGSKIEFNYHPEIVALVDKLNEGEALDISHIAHEIFSEMPKEVALYILSLLYNRRSITIVAPHESDPD</sequence>
<dbReference type="KEGG" id="chih:GWR21_25735"/>
<dbReference type="Proteomes" id="UP000476411">
    <property type="component" value="Chromosome"/>
</dbReference>
<keyword evidence="2" id="KW-1185">Reference proteome</keyword>
<dbReference type="SUPFAM" id="SSF51197">
    <property type="entry name" value="Clavaminate synthase-like"/>
    <property type="match status" value="1"/>
</dbReference>
<evidence type="ECO:0000313" key="2">
    <source>
        <dbReference type="Proteomes" id="UP000476411"/>
    </source>
</evidence>
<evidence type="ECO:0000313" key="1">
    <source>
        <dbReference type="EMBL" id="QHS62860.1"/>
    </source>
</evidence>
<protein>
    <recommendedName>
        <fullName evidence="3">JmjC domain-containing protein</fullName>
    </recommendedName>
</protein>
<gene>
    <name evidence="1" type="ORF">GWR21_25735</name>
</gene>
<accession>A0A6B9ZKA0</accession>
<dbReference type="AlphaFoldDB" id="A0A6B9ZKA0"/>
<dbReference type="EMBL" id="CP048113">
    <property type="protein sequence ID" value="QHS62860.1"/>
    <property type="molecule type" value="Genomic_DNA"/>
</dbReference>